<gene>
    <name evidence="3" type="ORF">FJQ54_04240</name>
</gene>
<evidence type="ECO:0000259" key="2">
    <source>
        <dbReference type="Pfam" id="PF09832"/>
    </source>
</evidence>
<sequence>MTILFRAATLAALPALLAAQPLLAQTDAKTAAAAVVDITNPMPRSKAQLDAQLAAMRKGEMIRAALNQNPGFRALAQQKPAEVNATMARVGAMQADALGPIQREMLAASRQAAIDIYARDFTVDELNAITAFYKTPAGAKMLARQPAVNAEVAKTMQAKFGPRVQAAEKAVGPKIDAELRKLGPQQPPAK</sequence>
<protein>
    <submittedName>
        <fullName evidence="3">DUF2059 domain-containing protein</fullName>
    </submittedName>
</protein>
<comment type="caution">
    <text evidence="3">The sequence shown here is derived from an EMBL/GenBank/DDBJ whole genome shotgun (WGS) entry which is preliminary data.</text>
</comment>
<dbReference type="InterPro" id="IPR018637">
    <property type="entry name" value="DUF2059"/>
</dbReference>
<dbReference type="Proteomes" id="UP000319897">
    <property type="component" value="Unassembled WGS sequence"/>
</dbReference>
<feature type="chain" id="PRO_5021470658" evidence="1">
    <location>
        <begin position="25"/>
        <end position="190"/>
    </location>
</feature>
<feature type="signal peptide" evidence="1">
    <location>
        <begin position="1"/>
        <end position="24"/>
    </location>
</feature>
<dbReference type="AlphaFoldDB" id="A0A501XRY9"/>
<organism evidence="3 4">
    <name type="scientific">Sandaracinobacter neustonicus</name>
    <dbReference type="NCBI Taxonomy" id="1715348"/>
    <lineage>
        <taxon>Bacteria</taxon>
        <taxon>Pseudomonadati</taxon>
        <taxon>Pseudomonadota</taxon>
        <taxon>Alphaproteobacteria</taxon>
        <taxon>Sphingomonadales</taxon>
        <taxon>Sphingosinicellaceae</taxon>
        <taxon>Sandaracinobacter</taxon>
    </lineage>
</organism>
<name>A0A501XRY9_9SPHN</name>
<feature type="domain" description="DUF2059" evidence="2">
    <location>
        <begin position="110"/>
        <end position="159"/>
    </location>
</feature>
<keyword evidence="4" id="KW-1185">Reference proteome</keyword>
<dbReference type="Pfam" id="PF09832">
    <property type="entry name" value="DUF2059"/>
    <property type="match status" value="1"/>
</dbReference>
<evidence type="ECO:0000256" key="1">
    <source>
        <dbReference type="SAM" id="SignalP"/>
    </source>
</evidence>
<proteinExistence type="predicted"/>
<evidence type="ECO:0000313" key="3">
    <source>
        <dbReference type="EMBL" id="TPE63330.1"/>
    </source>
</evidence>
<dbReference type="EMBL" id="VFSU01000012">
    <property type="protein sequence ID" value="TPE63330.1"/>
    <property type="molecule type" value="Genomic_DNA"/>
</dbReference>
<reference evidence="3 4" key="1">
    <citation type="submission" date="2019-06" db="EMBL/GenBank/DDBJ databases">
        <authorList>
            <person name="Lee I."/>
            <person name="Jang G.I."/>
            <person name="Hwang C.Y."/>
        </authorList>
    </citation>
    <scope>NUCLEOTIDE SEQUENCE [LARGE SCALE GENOMIC DNA]</scope>
    <source>
        <strain evidence="3 4">PAMC 28131</strain>
    </source>
</reference>
<dbReference type="OrthoDB" id="7570904at2"/>
<dbReference type="RefSeq" id="WP_140927190.1">
    <property type="nucleotide sequence ID" value="NZ_VFSU01000012.1"/>
</dbReference>
<accession>A0A501XRY9</accession>
<keyword evidence="1" id="KW-0732">Signal</keyword>
<evidence type="ECO:0000313" key="4">
    <source>
        <dbReference type="Proteomes" id="UP000319897"/>
    </source>
</evidence>